<dbReference type="InterPro" id="IPR021416">
    <property type="entry name" value="DUF3048_N"/>
</dbReference>
<dbReference type="InterPro" id="IPR023158">
    <property type="entry name" value="YerB-like_sf"/>
</dbReference>
<feature type="domain" description="DUF3048" evidence="3">
    <location>
        <begin position="226"/>
        <end position="333"/>
    </location>
</feature>
<dbReference type="SUPFAM" id="SSF159774">
    <property type="entry name" value="YerB-like"/>
    <property type="match status" value="1"/>
</dbReference>
<evidence type="ECO:0000259" key="3">
    <source>
        <dbReference type="Pfam" id="PF17479"/>
    </source>
</evidence>
<dbReference type="EMBL" id="OAOP01000004">
    <property type="protein sequence ID" value="SNX70962.1"/>
    <property type="molecule type" value="Genomic_DNA"/>
</dbReference>
<reference evidence="4 5" key="1">
    <citation type="submission" date="2017-08" db="EMBL/GenBank/DDBJ databases">
        <authorList>
            <person name="de Groot N.N."/>
        </authorList>
    </citation>
    <scope>NUCLEOTIDE SEQUENCE [LARGE SCALE GENOMIC DNA]</scope>
    <source>
        <strain evidence="4 5">JC228</strain>
    </source>
</reference>
<dbReference type="Pfam" id="PF17479">
    <property type="entry name" value="DUF3048_C"/>
    <property type="match status" value="1"/>
</dbReference>
<dbReference type="OrthoDB" id="9779102at2"/>
<evidence type="ECO:0000313" key="4">
    <source>
        <dbReference type="EMBL" id="SNX70962.1"/>
    </source>
</evidence>
<dbReference type="PROSITE" id="PS51257">
    <property type="entry name" value="PROKAR_LIPOPROTEIN"/>
    <property type="match status" value="1"/>
</dbReference>
<gene>
    <name evidence="4" type="ORF">SAMN05877753_104454</name>
</gene>
<feature type="compositionally biased region" description="Acidic residues" evidence="1">
    <location>
        <begin position="22"/>
        <end position="44"/>
    </location>
</feature>
<dbReference type="Gene3D" id="3.50.90.10">
    <property type="entry name" value="YerB-like"/>
    <property type="match status" value="1"/>
</dbReference>
<accession>A0A285CTV7</accession>
<evidence type="ECO:0000313" key="5">
    <source>
        <dbReference type="Proteomes" id="UP000219546"/>
    </source>
</evidence>
<evidence type="ECO:0000259" key="2">
    <source>
        <dbReference type="Pfam" id="PF11258"/>
    </source>
</evidence>
<organism evidence="4 5">
    <name type="scientific">Bacillus oleivorans</name>
    <dbReference type="NCBI Taxonomy" id="1448271"/>
    <lineage>
        <taxon>Bacteria</taxon>
        <taxon>Bacillati</taxon>
        <taxon>Bacillota</taxon>
        <taxon>Bacilli</taxon>
        <taxon>Bacillales</taxon>
        <taxon>Bacillaceae</taxon>
        <taxon>Bacillus</taxon>
    </lineage>
</organism>
<proteinExistence type="predicted"/>
<protein>
    <recommendedName>
        <fullName evidence="6">DUF3048 family protein</fullName>
    </recommendedName>
</protein>
<dbReference type="InterPro" id="IPR035328">
    <property type="entry name" value="DUF3048_C"/>
</dbReference>
<evidence type="ECO:0000256" key="1">
    <source>
        <dbReference type="SAM" id="MobiDB-lite"/>
    </source>
</evidence>
<feature type="region of interest" description="Disordered" evidence="1">
    <location>
        <begin position="22"/>
        <end position="49"/>
    </location>
</feature>
<dbReference type="AlphaFoldDB" id="A0A285CTV7"/>
<name>A0A285CTV7_9BACI</name>
<dbReference type="Proteomes" id="UP000219546">
    <property type="component" value="Unassembled WGS sequence"/>
</dbReference>
<feature type="domain" description="DUF3048" evidence="2">
    <location>
        <begin position="56"/>
        <end position="196"/>
    </location>
</feature>
<dbReference type="RefSeq" id="WP_097158819.1">
    <property type="nucleotide sequence ID" value="NZ_JBEPMQ010000006.1"/>
</dbReference>
<dbReference type="Pfam" id="PF11258">
    <property type="entry name" value="DUF3048"/>
    <property type="match status" value="1"/>
</dbReference>
<keyword evidence="5" id="KW-1185">Reference proteome</keyword>
<evidence type="ECO:0008006" key="6">
    <source>
        <dbReference type="Google" id="ProtNLM"/>
    </source>
</evidence>
<sequence>MLWKRKAASIVLGVGLLLAGCSEEEATPEEESSPPEQQEEDTTDENNKEYAFRYPLTGVGSDDEIKGRSVAVMINNDIHARPQTGLPEADIVYEILTEGNITRFLAIFQSNPPEEVGPVRSARDYFMDIAKGFNSLYIAHGFSTEAKVLSDNGYVDNINGMYYDGTLFYRSSERQAPHNSYTTFENIEKGAEKLRFDMGELPPSLSFMTDSDVEEIIGETAENVMVTYNSPLYDVIYEYDPESEKYKRFTNGEQTVDHQSGEPVLLDNIVILEAPHQVVDNKGRRDIDFSTGGEAYLVQKGKWKKIEWKNVDGRILPYENGQPAKLVTGKTWINVIPDNPGLTQSVSFEAITS</sequence>